<evidence type="ECO:0000256" key="3">
    <source>
        <dbReference type="ARBA" id="ARBA00022723"/>
    </source>
</evidence>
<keyword evidence="12" id="KW-1185">Reference proteome</keyword>
<evidence type="ECO:0000256" key="1">
    <source>
        <dbReference type="ARBA" id="ARBA00004496"/>
    </source>
</evidence>
<feature type="domain" description="RZ-type" evidence="10">
    <location>
        <begin position="4379"/>
        <end position="4450"/>
    </location>
</feature>
<protein>
    <submittedName>
        <fullName evidence="11">E3 ubiquitin-protein ligase RNF213-like</fullName>
    </submittedName>
</protein>
<sequence length="5092" mass="580852">MKCAECDGKCLERGTLCSECQQALKGPNGSQSQTEGTKSLKLDTNEPNPVSSGLSEDAPAEQDPGPGLQPPADSAEAAIEEHKVGATDLATGEAETEEQKEGKTLDSRGSGRLEPEINEGNEENEGKPESPGLLKDVLSGQESGPGSQLQQKTEGHKDTSSDSNLAESWRGDDQQLQDDDSWEVLPDSAKRRTSELNQDQAHPLSSGWASGPGSQLQCRAAGETDETQSPGSAVRVEPVEEKVNPCTEDRKGNEVTSTSEDSILLETPYFPNTRCSREDTMTLEFVVVWSKKIVFDEKLGKIVVAAYNHPRRYQEIARMKKRFENNCGLLVVGQATIPVSALRSRQPIYYKYGVIDMYSCTGAIQLEHIYITAYKNQKAEFHRVLDVPESAIKAGGVWTQFDDICQSQSGSVSIGKSKETARESILKFLEDELFQDLSYRKDFGNVERKLDCYKECLKTSNIGDAERKISSFKTDFDERKVYDYICKFIENVLGNPRFQHPNISAMDFLLFALCTVFYHNIHISAEAMSKIEQIAQNVDLQEGKFTNLKEPRKRKCILPLKHACIQSAKDSKSTCWVWLLPLLYAVQRDLSEKAEDRDMWSLPFAQLRLDEEKQTKVLAMIKAHQTFIGSCTPLAEKVLEMLTLKNFCREPVPHIHVPLQLLLNNVFQRITIRVAEGHGINESDVNVVLKDIARRTEAWLGIRCQTGNAEDVLQPKELEDVLQCLNLTVTLVTTLLKYPKEILFSPVMTSLQILGLFSGTEDLLQTKKDFGDLKQIQELRGFMNVAESWIQELFPKSPEQEKVFFHYTDMWHQLISAGLFCDDWTQDWRKHVKTLFAEWLKSVNHKHLFDYYWIFINTSKYQETELENCFSQHIIQSIKGLTKSKKSMLKKILKKFSKTNKPILAQILSIVIGNMWTEELNRIGNANRFEESTADVLIQLLDSSMGLDIISAFQNLKPKVQNQINRDARLLLSKVSALFSFVGDSIFSGDIPFNVLSAILKYTEEFAKMLTLIDPPFSQYIKEVLDVRQKEFEQLKKQTQQRQAFLYLCSCIMDIIKVDTGAMEESIAIKQSIKDQMLVKKYSKHGKEKSEDLQSHPLAKHDDMARKVHTLQESQFFRKLWKLKAELAKNVFPDKALLSLDEVQEHIYFPAMHDFQTTYLALKDFSITLGDIETQFGKLLTDDQVLRNEFKIMEKSKGGPGIKSEWAETAVVKIKSYMKLSTVVKTAKMIDELRRILGFGGDFQLLDDLTKYEEEDFKDKTLGYITDDIVKVKDTLSNIPESVLDFLKELLECAKKDFISWITTVIKDKTELPTFVELASISAGENDMDIDKVTFFRDAVSASVPILFDLTPESGFEAFSSALNPIRDAVENDDKLPKKLKDSCHNREWLQMVHDCHGSVERSSMSQARAINGDGIFIISTPQKFKPSLDNCISLQLPGDVAEKAAQGDQTDKTDSRTYSLAQLTELQNKLMLIAAKAEQGREEVNRFLEILEKIEMVGKLYLQLLSIGNILFIDWKAEVYCNPKRKVTIYAEFGIAGILVQSNKPVLEELDGICKVMEHCLVEWKKYLETQRNTYYHLNMFTARQLFYLCSKLAQLHEGQTDPQVLNMLSVFKHDVKEEDIREALKRALETPAESVDISEKDDQSVSWNDYVIKFPQLIQGLVESGYDESVGKAALQSYLPNSAITEQMLMEFALDYADDEEKIEELSKLYDEQREAFLQKSMKFRNRNRDVDPSTFQSLAKDEVATSFESLPSIHDKVNLLWNAYCSKLTDLVSDKYISLDVFGEMLKYLTSPETAVIERNLPVGLEAGKPCLVTCKEEQMLPSLLSVYRHSKGAPLPTYDEVLVCTPETEEEDIELIVRRALSPDPRHKKIYCLLGAEKLVYKVSKNLESLFFHFAQSCSNANYRFLIFCDAKAHNSYVMTAFDTYKVSFSCDAGAEIQKYLKTHLRVPSGVAPVAHVFEEPFQQNVKFVFSQRAGMGKSLFVANTTRKAKGRPENADLSHKTIRLTESEIDFGFLLEELRSLEQKPTEAGPRIFHIDVSPVVSKGLYKLLTELCILRHIQSPDGMVWKCRVSHLYLIEYLVRGKGISSARKQEMSSEMEQAFLGLLPAVKCMSPTEVLEMLKNNSSGAPAEVEQQLLDSDMFRGDAFQRSYQYISRYQRKANLDSFCFTPGKVEGTQEECLSLLLESCGRKNPSWTELSNFTRFLNLQLTKCETSVFCSSELVREGFQGFKAFVIKFMITMSKDFALPSLAMADESSPSEEEKMDEDSVLSRYQLRRKWEQESHPYIIFHADNHSMEFLGFHINRSFDAVDAHSQQVLEEKVIDRHLYRTLEAQEVPFNKKFEDLSREEQLETLCSVFGVRSSQDPDESYQLTLDNTLKMLAIHLRFQCGIPVIVMGETGCGKTKLVQFMCSLQRAGRDVQNMMLVRVHGGTSSKIIHQKVKEAIELARVNEERYNMDTVLFFDEANTTEAVFAIKEVLCDQSVNGEPISTTRLKVVAACNPYKRHTKETIEKLEKAGLGYRVRSEDTLEKLGFIPLRQLVYRVQPLPPSMLPLVWDFGELNEKTQSLYIRQIVKSIVEDKLPKENMDVFTSVISTSQKFLREKKEECRIASLRDIERCMGVLLWFYNLRDLLFPLINKKKSEAQQSKDYDPSIHALAKGCEKDQISALNDAQRSLLLAVGVCYYVSLESRQDYLKEIAKCFSVPESLLQLEIVLCQEVFLDNLSVPKTTARNDALRENIFMMVICMDLRVPLFLVGKPGSSKSLSKTIAAEAMQGRMSKTDLFKRCKQIQLVSFQCSPHSKPEGIISTFKQCAQFQRGQKLEEFASVVILDEIGLAEDSPEMPLKTLHPLLEDGCVDDEVPEPYKKVGFVGISNWALDPAKMNRGLLVFRTDLNKDELVKTAKGICADEMHVTKIEHLFPSLADFYCEVLKKQSMEFFGLRDFYSLIKMILFYAKDRKSISEEEQLIAKAIPRNFGGLKDLNPLDLFRNYSPISLSSNLETSHTVDLLQENLDKKQTGFVSRYLLLLTTNHTAFQIIQMIKLVDIENCDIIFGSGFPRDQEYSQVCRSVNRVKICMETGRPVILLNIHNLYESLYDALNQCFVRLGGNYYVDLGLGTHRVKCRVKEEFRLIVIEEKNVVYTQFPTPLLNRLEKHCLEMNTILQWQQKRLMTQLNKWAKLFVTIKNTVFCCTKLADLALQERDVFIGFSDDTSATVVLQCWPSSFQVICLPDEESVLSASKSKLIECATPDSILRLKYSPLKDVEQIQDLYFRRQKHNGLIDILWGAVNQESNADGTSGLWLEVSTHARLLNQRDLEVVRKRLNLQNKIRCLFLSQFDTEHAFRQELSKFFRESTEEKLLFVQFNFDEPQSSKRLLACAKYCIVDERRKPGTTGPSHVVIITKVPRILGGCSYLAFSAGEWRTVHLDDLLPPETFAANLGQLSKMTVAEIFMNSTQQGTDTSCPKDSIASEDAEKANDSPEENLQLINTEFMIKQSVQKAVIQLEDKKDNSQRATERIQILYDALFQSQSKNRFACHLMEVLKRRICNLLQEREEMSHEPREWIFRRALSSEFILEGTSFRHVVWIHLEDILANMFAQILAVIDANNNLNHISQETPISDLWLQMFKDESFLKIKYTSKAPDAKISVLSMSEDPSRSTQCCFPFSWVLKARLDEIWETVHRVKDYPKDPTVDSAEMFQSSILNMPVPDGNSPEMVQRYASDFVRMAFPGQDVQVYEILSNVLITGAKRLCATLPHDDMGFSLIWLHIEYFYLQENYQLFINLVKNEETLANELQKVYKEDTTKMFVALDATSIVLKQLQPTEKELLSFSACLTWLKRIKSIKHTVELITSDDYQMRLYDNKEELLNSVLRQWNCTNIVYLLIDHLLHDETNVDEKLLKLVVKQFVFLWNLLYKIEDHKPAKIFEVVTKVLKRCTNNAATVYLVKGVNECKSCQNEITDPAELPCGHIFCTQCIREWNIRQCKICKNSVPEDYVPAASQITREAVASHNKFRRKCNSFFVEFVSSYCFGDKVPPSAEIIERLIKFVACKPSHPEHQEIRKVYKPTSDLSPFEECMDPSPTVKSSLLKMLLRCRLDDVKEHLEGYLSRMEEVLSLNQSSRNDFYFMVVCCFEDFMYSSFQEDASRNSEHVLSTADLSALSSATVTSIENLQFIAKLRLAIGNIAAMLGRELPRAADQNPATSAETAEKQSQLVNSMKNLVEKAQTPWPQIFLIRNLCNFYGLNIMQKILQQEPWILPRGIETSQDIKISSNTPLMLVTLDRARGHSKNRDSEEAKQITAIAKHMERLLPASLPSEESEENKLEKIMSDVSSQENAALLEVVLHTALTLTLSQHPLTELFKSICFQPSAVTGTYLPTMPDDLLFDVMHWDNVRFRKMWRCRCGQPWPIQECGLPMEIMKCVCGSKVGGTNHRPVQGFEEVDTTEDKTERGYVLGNPSSRNNETERDLPATSVCIARALLHSSMLLGTFTDRQSILKLMKVKPQNTEKFFCDHLEKDIQFLAESLSGNIDDGTMTVHLFLRHILDSTADTNMAIKCMHEKEDRVQWENCLKAVTQSFFQVLEPKLASARQQIVREGAHSSNVLLKVAYGQSPPFSHLPTCGPINMPCMWRFEQRMTVQRLTHLVQQENGAKQFPVLLELLSKHQHIRHIRHLPEILTLQRSLIHCFQNGDIHEGEGLSVRNFLERESLSGDQCLIFERAIQTVQKVWSNIRSSPRSSEISIPEELWCKEISADTDILDLLPTTPSITSIVTKFLIRLQNSCIDTAAKLTKEKQRSISAEEVKHATVLRVTESDLITMALSNFQYVLEEDGTKTTHYNFLTLQKQVIHRFISGKPVVKAQTIPSIALNNVKTLHSTKANVREQVRQEPLSVSLMKHIMEEAGSVSDISRALSTLKVAAEFLAVTGGNPERLLTEYVRNDLKMDANAKQFRDLPVVPQTKLKHILSLWQILSAKRSALLVQMNQNPFFLIDKGYHDELADQEREELTTALSTVNIEFFIIELHEMITVALESYKNSWGIVETFQEYLENEKKEENYIVNLTSAVSRDLQLKNVISVWKTAVLINKTYARCSVQE</sequence>
<feature type="domain" description="RING-type" evidence="9">
    <location>
        <begin position="3953"/>
        <end position="3989"/>
    </location>
</feature>
<feature type="region of interest" description="Disordered" evidence="8">
    <location>
        <begin position="23"/>
        <end position="258"/>
    </location>
</feature>
<evidence type="ECO:0000256" key="7">
    <source>
        <dbReference type="PROSITE-ProRule" id="PRU00175"/>
    </source>
</evidence>
<dbReference type="InterPro" id="IPR003593">
    <property type="entry name" value="AAA+_ATPase"/>
</dbReference>
<dbReference type="RefSeq" id="XP_030418159.1">
    <property type="nucleotide sequence ID" value="XM_030562299.1"/>
</dbReference>
<gene>
    <name evidence="11" type="primary">LOC115651382</name>
</gene>
<dbReference type="SMART" id="SM00382">
    <property type="entry name" value="AAA"/>
    <property type="match status" value="2"/>
</dbReference>
<dbReference type="Gene3D" id="3.30.40.10">
    <property type="entry name" value="Zinc/RING finger domain, C3HC4 (zinc finger)"/>
    <property type="match status" value="1"/>
</dbReference>
<evidence type="ECO:0000313" key="11">
    <source>
        <dbReference type="Ensembl" id="ENSGEVP00005001453.1"/>
    </source>
</evidence>
<accession>A0A8C4XWB9</accession>
<reference evidence="11" key="1">
    <citation type="submission" date="2025-08" db="UniProtKB">
        <authorList>
            <consortium name="Ensembl"/>
        </authorList>
    </citation>
    <scope>IDENTIFICATION</scope>
</reference>
<evidence type="ECO:0000256" key="4">
    <source>
        <dbReference type="ARBA" id="ARBA00022771"/>
    </source>
</evidence>
<dbReference type="InterPro" id="IPR013083">
    <property type="entry name" value="Znf_RING/FYVE/PHD"/>
</dbReference>
<dbReference type="InterPro" id="IPR018957">
    <property type="entry name" value="Znf_C3HC4_RING-type"/>
</dbReference>
<evidence type="ECO:0000313" key="12">
    <source>
        <dbReference type="Proteomes" id="UP000694390"/>
    </source>
</evidence>
<evidence type="ECO:0000259" key="9">
    <source>
        <dbReference type="PROSITE" id="PS50089"/>
    </source>
</evidence>
<feature type="compositionally biased region" description="Polar residues" evidence="8">
    <location>
        <begin position="28"/>
        <end position="37"/>
    </location>
</feature>
<dbReference type="Pfam" id="PF20173">
    <property type="entry name" value="ZnF_RZ-type"/>
    <property type="match status" value="1"/>
</dbReference>
<keyword evidence="6" id="KW-0391">Immunity</keyword>
<dbReference type="SMART" id="SM00184">
    <property type="entry name" value="RING"/>
    <property type="match status" value="1"/>
</dbReference>
<keyword evidence="2" id="KW-0963">Cytoplasm</keyword>
<dbReference type="PANTHER" id="PTHR22605">
    <property type="entry name" value="RZ-TYPE DOMAIN-CONTAINING PROTEIN"/>
    <property type="match status" value="1"/>
</dbReference>
<feature type="region of interest" description="Disordered" evidence="8">
    <location>
        <begin position="3460"/>
        <end position="3483"/>
    </location>
</feature>
<dbReference type="Pfam" id="PF00097">
    <property type="entry name" value="zf-C3HC4"/>
    <property type="match status" value="1"/>
</dbReference>
<dbReference type="GO" id="GO:0005737">
    <property type="term" value="C:cytoplasm"/>
    <property type="evidence" value="ECO:0007669"/>
    <property type="project" value="UniProtKB-SubCell"/>
</dbReference>
<reference evidence="11" key="2">
    <citation type="submission" date="2025-09" db="UniProtKB">
        <authorList>
            <consortium name="Ensembl"/>
        </authorList>
    </citation>
    <scope>IDENTIFICATION</scope>
</reference>
<dbReference type="PROSITE" id="PS51981">
    <property type="entry name" value="ZF_RZ"/>
    <property type="match status" value="1"/>
</dbReference>
<dbReference type="InterPro" id="IPR046439">
    <property type="entry name" value="ZF_RZ_dom"/>
</dbReference>
<dbReference type="GO" id="GO:0008270">
    <property type="term" value="F:zinc ion binding"/>
    <property type="evidence" value="ECO:0007669"/>
    <property type="project" value="UniProtKB-KW"/>
</dbReference>
<dbReference type="SUPFAM" id="SSF57850">
    <property type="entry name" value="RING/U-box"/>
    <property type="match status" value="1"/>
</dbReference>
<feature type="compositionally biased region" description="Basic and acidic residues" evidence="8">
    <location>
        <begin position="97"/>
        <end position="115"/>
    </location>
</feature>
<comment type="subcellular location">
    <subcellularLocation>
        <location evidence="1">Cytoplasm</location>
    </subcellularLocation>
</comment>
<dbReference type="InterPro" id="IPR001841">
    <property type="entry name" value="Znf_RING"/>
</dbReference>
<keyword evidence="4 7" id="KW-0863">Zinc-finger</keyword>
<dbReference type="InterPro" id="IPR017907">
    <property type="entry name" value="Znf_RING_CS"/>
</dbReference>
<evidence type="ECO:0000256" key="8">
    <source>
        <dbReference type="SAM" id="MobiDB-lite"/>
    </source>
</evidence>
<dbReference type="GeneID" id="115651382"/>
<evidence type="ECO:0000256" key="2">
    <source>
        <dbReference type="ARBA" id="ARBA00022490"/>
    </source>
</evidence>
<dbReference type="Ensembl" id="ENSGEVT00005001539.1">
    <property type="protein sequence ID" value="ENSGEVP00005001453.1"/>
    <property type="gene ID" value="ENSGEVG00005001108.1"/>
</dbReference>
<evidence type="ECO:0000256" key="6">
    <source>
        <dbReference type="ARBA" id="ARBA00022859"/>
    </source>
</evidence>
<dbReference type="OrthoDB" id="2423195at2759"/>
<dbReference type="SUPFAM" id="SSF52540">
    <property type="entry name" value="P-loop containing nucleoside triphosphate hydrolases"/>
    <property type="match status" value="2"/>
</dbReference>
<dbReference type="Gene3D" id="3.40.50.300">
    <property type="entry name" value="P-loop containing nucleotide triphosphate hydrolases"/>
    <property type="match status" value="2"/>
</dbReference>
<dbReference type="GO" id="GO:0016887">
    <property type="term" value="F:ATP hydrolysis activity"/>
    <property type="evidence" value="ECO:0007669"/>
    <property type="project" value="InterPro"/>
</dbReference>
<keyword evidence="5" id="KW-0862">Zinc</keyword>
<feature type="compositionally biased region" description="Polar residues" evidence="8">
    <location>
        <begin position="45"/>
        <end position="54"/>
    </location>
</feature>
<dbReference type="GO" id="GO:0004842">
    <property type="term" value="F:ubiquitin-protein transferase activity"/>
    <property type="evidence" value="ECO:0007669"/>
    <property type="project" value="InterPro"/>
</dbReference>
<organism evidence="11 12">
    <name type="scientific">Gopherus evgoodei</name>
    <name type="common">Goodes thornscrub tortoise</name>
    <dbReference type="NCBI Taxonomy" id="1825980"/>
    <lineage>
        <taxon>Eukaryota</taxon>
        <taxon>Metazoa</taxon>
        <taxon>Chordata</taxon>
        <taxon>Craniata</taxon>
        <taxon>Vertebrata</taxon>
        <taxon>Euteleostomi</taxon>
        <taxon>Archelosauria</taxon>
        <taxon>Testudinata</taxon>
        <taxon>Testudines</taxon>
        <taxon>Cryptodira</taxon>
        <taxon>Durocryptodira</taxon>
        <taxon>Testudinoidea</taxon>
        <taxon>Testudinidae</taxon>
        <taxon>Gopherus</taxon>
    </lineage>
</organism>
<proteinExistence type="predicted"/>
<dbReference type="PANTHER" id="PTHR22605:SF16">
    <property type="entry name" value="E3 UBIQUITIN-PROTEIN LIGASE RNF213"/>
    <property type="match status" value="1"/>
</dbReference>
<dbReference type="Proteomes" id="UP000694390">
    <property type="component" value="Unassembled WGS sequence"/>
</dbReference>
<evidence type="ECO:0000256" key="5">
    <source>
        <dbReference type="ARBA" id="ARBA00022833"/>
    </source>
</evidence>
<dbReference type="PROSITE" id="PS50089">
    <property type="entry name" value="ZF_RING_2"/>
    <property type="match status" value="1"/>
</dbReference>
<dbReference type="InterPro" id="IPR031248">
    <property type="entry name" value="RNF213"/>
</dbReference>
<dbReference type="FunFam" id="3.40.50.300:FF:000491">
    <property type="entry name" value="E3 ubiquitin-protein ligase RNF213"/>
    <property type="match status" value="1"/>
</dbReference>
<name>A0A8C4XWB9_9SAUR</name>
<dbReference type="GeneTree" id="ENSGT00630000089884"/>
<dbReference type="GO" id="GO:0002376">
    <property type="term" value="P:immune system process"/>
    <property type="evidence" value="ECO:0007669"/>
    <property type="project" value="UniProtKB-KW"/>
</dbReference>
<dbReference type="InterPro" id="IPR027417">
    <property type="entry name" value="P-loop_NTPase"/>
</dbReference>
<feature type="compositionally biased region" description="Polar residues" evidence="8">
    <location>
        <begin position="140"/>
        <end position="152"/>
    </location>
</feature>
<dbReference type="PROSITE" id="PS00518">
    <property type="entry name" value="ZF_RING_1"/>
    <property type="match status" value="1"/>
</dbReference>
<feature type="compositionally biased region" description="Basic and acidic residues" evidence="8">
    <location>
        <begin position="237"/>
        <end position="253"/>
    </location>
</feature>
<feature type="region of interest" description="Disordered" evidence="8">
    <location>
        <begin position="4446"/>
        <end position="4466"/>
    </location>
</feature>
<evidence type="ECO:0000259" key="10">
    <source>
        <dbReference type="PROSITE" id="PS51981"/>
    </source>
</evidence>
<keyword evidence="3" id="KW-0479">Metal-binding</keyword>